<dbReference type="GO" id="GO:0030261">
    <property type="term" value="P:chromosome condensation"/>
    <property type="evidence" value="ECO:0007669"/>
    <property type="project" value="UniProtKB-ARBA"/>
</dbReference>
<dbReference type="PANTHER" id="PTHR24350">
    <property type="entry name" value="SERINE/THREONINE-PROTEIN KINASE IAL-RELATED"/>
    <property type="match status" value="1"/>
</dbReference>
<evidence type="ECO:0000313" key="19">
    <source>
        <dbReference type="EMBL" id="GMT18317.1"/>
    </source>
</evidence>
<evidence type="ECO:0000256" key="14">
    <source>
        <dbReference type="PROSITE-ProRule" id="PRU10141"/>
    </source>
</evidence>
<feature type="compositionally biased region" description="Polar residues" evidence="17">
    <location>
        <begin position="10"/>
        <end position="26"/>
    </location>
</feature>
<dbReference type="EC" id="2.7.11.1" evidence="16"/>
<evidence type="ECO:0000256" key="16">
    <source>
        <dbReference type="RuleBase" id="RU367134"/>
    </source>
</evidence>
<feature type="region of interest" description="Disordered" evidence="17">
    <location>
        <begin position="1"/>
        <end position="30"/>
    </location>
</feature>
<keyword evidence="2 15" id="KW-0723">Serine/threonine-protein kinase</keyword>
<keyword evidence="5 16" id="KW-0418">Kinase</keyword>
<comment type="catalytic activity">
    <reaction evidence="10 16">
        <text>L-seryl-[protein] + ATP = O-phospho-L-seryl-[protein] + ADP + H(+)</text>
        <dbReference type="Rhea" id="RHEA:17989"/>
        <dbReference type="Rhea" id="RHEA-COMP:9863"/>
        <dbReference type="Rhea" id="RHEA-COMP:11604"/>
        <dbReference type="ChEBI" id="CHEBI:15378"/>
        <dbReference type="ChEBI" id="CHEBI:29999"/>
        <dbReference type="ChEBI" id="CHEBI:30616"/>
        <dbReference type="ChEBI" id="CHEBI:83421"/>
        <dbReference type="ChEBI" id="CHEBI:456216"/>
        <dbReference type="EC" id="2.7.11.1"/>
    </reaction>
</comment>
<dbReference type="EMBL" id="BTSY01000003">
    <property type="protein sequence ID" value="GMT18317.1"/>
    <property type="molecule type" value="Genomic_DNA"/>
</dbReference>
<dbReference type="FunFam" id="3.30.200.20:FF:000042">
    <property type="entry name" value="Aurora kinase A"/>
    <property type="match status" value="1"/>
</dbReference>
<keyword evidence="3 16" id="KW-0808">Transferase</keyword>
<evidence type="ECO:0000256" key="13">
    <source>
        <dbReference type="PIRSR" id="PIRSR630616-3"/>
    </source>
</evidence>
<comment type="caution">
    <text evidence="19">The sequence shown here is derived from an EMBL/GenBank/DDBJ whole genome shotgun (WGS) entry which is preliminary data.</text>
</comment>
<keyword evidence="7" id="KW-0156">Chromatin regulator</keyword>
<dbReference type="InterPro" id="IPR011009">
    <property type="entry name" value="Kinase-like_dom_sf"/>
</dbReference>
<keyword evidence="20" id="KW-1185">Reference proteome</keyword>
<keyword evidence="8" id="KW-0469">Meiosis</keyword>
<feature type="cross-link" description="Glycyl lysine isopeptide (Lys-Gly) (interchain with G-Cter in SUMO2)" evidence="13">
    <location>
        <position position="170"/>
    </location>
</feature>
<dbReference type="PROSITE" id="PS50011">
    <property type="entry name" value="PROTEIN_KINASE_DOM"/>
    <property type="match status" value="1"/>
</dbReference>
<organism evidence="19 20">
    <name type="scientific">Pristionchus fissidentatus</name>
    <dbReference type="NCBI Taxonomy" id="1538716"/>
    <lineage>
        <taxon>Eukaryota</taxon>
        <taxon>Metazoa</taxon>
        <taxon>Ecdysozoa</taxon>
        <taxon>Nematoda</taxon>
        <taxon>Chromadorea</taxon>
        <taxon>Rhabditida</taxon>
        <taxon>Rhabditina</taxon>
        <taxon>Diplogasteromorpha</taxon>
        <taxon>Diplogasteroidea</taxon>
        <taxon>Neodiplogasteridae</taxon>
        <taxon>Pristionchus</taxon>
    </lineage>
</organism>
<feature type="binding site" evidence="12 14">
    <location>
        <position position="74"/>
    </location>
    <ligand>
        <name>ATP</name>
        <dbReference type="ChEBI" id="CHEBI:30616"/>
    </ligand>
</feature>
<evidence type="ECO:0000256" key="5">
    <source>
        <dbReference type="ARBA" id="ARBA00022777"/>
    </source>
</evidence>
<evidence type="ECO:0000256" key="15">
    <source>
        <dbReference type="RuleBase" id="RU000304"/>
    </source>
</evidence>
<protein>
    <recommendedName>
        <fullName evidence="16">Aurora kinase</fullName>
        <ecNumber evidence="16">2.7.11.1</ecNumber>
    </recommendedName>
</protein>
<dbReference type="Gene3D" id="1.10.510.10">
    <property type="entry name" value="Transferase(Phosphotransferase) domain 1"/>
    <property type="match status" value="1"/>
</dbReference>
<dbReference type="PROSITE" id="PS00108">
    <property type="entry name" value="PROTEIN_KINASE_ST"/>
    <property type="match status" value="1"/>
</dbReference>
<evidence type="ECO:0000256" key="10">
    <source>
        <dbReference type="ARBA" id="ARBA00048679"/>
    </source>
</evidence>
<feature type="binding site" evidence="12">
    <location>
        <position position="55"/>
    </location>
    <ligand>
        <name>ATP</name>
        <dbReference type="ChEBI" id="CHEBI:30616"/>
    </ligand>
</feature>
<dbReference type="GO" id="GO:0051321">
    <property type="term" value="P:meiotic cell cycle"/>
    <property type="evidence" value="ECO:0007669"/>
    <property type="project" value="UniProtKB-KW"/>
</dbReference>
<comment type="catalytic activity">
    <reaction evidence="9 16">
        <text>L-threonyl-[protein] + ATP = O-phospho-L-threonyl-[protein] + ADP + H(+)</text>
        <dbReference type="Rhea" id="RHEA:46608"/>
        <dbReference type="Rhea" id="RHEA-COMP:11060"/>
        <dbReference type="Rhea" id="RHEA-COMP:11605"/>
        <dbReference type="ChEBI" id="CHEBI:15378"/>
        <dbReference type="ChEBI" id="CHEBI:30013"/>
        <dbReference type="ChEBI" id="CHEBI:30616"/>
        <dbReference type="ChEBI" id="CHEBI:61977"/>
        <dbReference type="ChEBI" id="CHEBI:456216"/>
        <dbReference type="EC" id="2.7.11.1"/>
    </reaction>
</comment>
<sequence>MEVAEEELPSASQQNSSQKNETTPSTEPDLFSSPALHSRFALDEFDIGRPLGRGKFGNVYLAREKSHKFVVALKVMLKAQISRQYVQHQLKREIEIQLHLCHPNILRCFGYFHDECRIYMVLEFAEKGELFTLLRKKEKLTEEETAKYIGQVSDALAYCHDKNVWHRDIKPENILIDGLDNLKLADFGWSVHDKTRENRSTVCGTLDYLPPEMIISNTCSTTVDNWAVGVLMFECLVGRPPFEGPSQKSTLDRIKLCQFNVPLHFSEEAKTLLAKLITLDYVNRAPMASVAVDPWVKQFAPSFKPVFAKDPAPPTTN</sequence>
<evidence type="ECO:0000256" key="8">
    <source>
        <dbReference type="ARBA" id="ARBA00023254"/>
    </source>
</evidence>
<dbReference type="CDD" id="cd14007">
    <property type="entry name" value="STKc_Aurora"/>
    <property type="match status" value="1"/>
</dbReference>
<evidence type="ECO:0000256" key="2">
    <source>
        <dbReference type="ARBA" id="ARBA00022527"/>
    </source>
</evidence>
<dbReference type="Proteomes" id="UP001432322">
    <property type="component" value="Unassembled WGS sequence"/>
</dbReference>
<reference evidence="19" key="1">
    <citation type="submission" date="2023-10" db="EMBL/GenBank/DDBJ databases">
        <title>Genome assembly of Pristionchus species.</title>
        <authorList>
            <person name="Yoshida K."/>
            <person name="Sommer R.J."/>
        </authorList>
    </citation>
    <scope>NUCLEOTIDE SEQUENCE</scope>
    <source>
        <strain evidence="19">RS5133</strain>
    </source>
</reference>
<name>A0AAV5VHV9_9BILA</name>
<dbReference type="Pfam" id="PF00069">
    <property type="entry name" value="Pkinase"/>
    <property type="match status" value="1"/>
</dbReference>
<evidence type="ECO:0000256" key="17">
    <source>
        <dbReference type="SAM" id="MobiDB-lite"/>
    </source>
</evidence>
<dbReference type="GO" id="GO:0000070">
    <property type="term" value="P:mitotic sister chromatid segregation"/>
    <property type="evidence" value="ECO:0007669"/>
    <property type="project" value="UniProtKB-ARBA"/>
</dbReference>
<evidence type="ECO:0000256" key="3">
    <source>
        <dbReference type="ARBA" id="ARBA00022679"/>
    </source>
</evidence>
<accession>A0AAV5VHV9</accession>
<dbReference type="GO" id="GO:0005524">
    <property type="term" value="F:ATP binding"/>
    <property type="evidence" value="ECO:0007669"/>
    <property type="project" value="UniProtKB-UniRule"/>
</dbReference>
<evidence type="ECO:0000259" key="18">
    <source>
        <dbReference type="PROSITE" id="PS50011"/>
    </source>
</evidence>
<feature type="binding site" evidence="12">
    <location>
        <begin position="123"/>
        <end position="125"/>
    </location>
    <ligand>
        <name>ATP</name>
        <dbReference type="ChEBI" id="CHEBI:30616"/>
    </ligand>
</feature>
<evidence type="ECO:0000256" key="7">
    <source>
        <dbReference type="ARBA" id="ARBA00022853"/>
    </source>
</evidence>
<dbReference type="GO" id="GO:0032506">
    <property type="term" value="P:cytokinetic process"/>
    <property type="evidence" value="ECO:0007669"/>
    <property type="project" value="UniProtKB-ARBA"/>
</dbReference>
<evidence type="ECO:0000256" key="11">
    <source>
        <dbReference type="PIRSR" id="PIRSR630616-1"/>
    </source>
</evidence>
<dbReference type="GO" id="GO:0006325">
    <property type="term" value="P:chromatin organization"/>
    <property type="evidence" value="ECO:0007669"/>
    <property type="project" value="UniProtKB-KW"/>
</dbReference>
<gene>
    <name evidence="19" type="ORF">PFISCL1PPCAC_9614</name>
</gene>
<evidence type="ECO:0000256" key="4">
    <source>
        <dbReference type="ARBA" id="ARBA00022741"/>
    </source>
</evidence>
<dbReference type="FunFam" id="1.10.510.10:FF:000235">
    <property type="entry name" value="Serine/threonine-protein kinase ark1"/>
    <property type="match status" value="1"/>
</dbReference>
<feature type="binding site" evidence="12">
    <location>
        <begin position="172"/>
        <end position="173"/>
    </location>
    <ligand>
        <name>ATP</name>
        <dbReference type="ChEBI" id="CHEBI:30616"/>
    </ligand>
</feature>
<dbReference type="PROSITE" id="PS00107">
    <property type="entry name" value="PROTEIN_KINASE_ATP"/>
    <property type="match status" value="1"/>
</dbReference>
<comment type="similarity">
    <text evidence="16">Belongs to the protein kinase superfamily. Ser/Thr protein kinase family. Aurora subfamily.</text>
</comment>
<evidence type="ECO:0000256" key="6">
    <source>
        <dbReference type="ARBA" id="ARBA00022840"/>
    </source>
</evidence>
<feature type="active site" description="Proton acceptor" evidence="11">
    <location>
        <position position="168"/>
    </location>
</feature>
<keyword evidence="6 12" id="KW-0067">ATP-binding</keyword>
<dbReference type="InterPro" id="IPR000719">
    <property type="entry name" value="Prot_kinase_dom"/>
</dbReference>
<dbReference type="GO" id="GO:0004674">
    <property type="term" value="F:protein serine/threonine kinase activity"/>
    <property type="evidence" value="ECO:0007669"/>
    <property type="project" value="UniProtKB-KW"/>
</dbReference>
<evidence type="ECO:0000313" key="20">
    <source>
        <dbReference type="Proteomes" id="UP001432322"/>
    </source>
</evidence>
<feature type="binding site" evidence="12">
    <location>
        <position position="186"/>
    </location>
    <ligand>
        <name>ATP</name>
        <dbReference type="ChEBI" id="CHEBI:30616"/>
    </ligand>
</feature>
<dbReference type="InterPro" id="IPR030616">
    <property type="entry name" value="Aur-like"/>
</dbReference>
<dbReference type="AlphaFoldDB" id="A0AAV5VHV9"/>
<feature type="domain" description="Protein kinase" evidence="18">
    <location>
        <begin position="45"/>
        <end position="296"/>
    </location>
</feature>
<dbReference type="SMART" id="SM00220">
    <property type="entry name" value="S_TKc"/>
    <property type="match status" value="1"/>
</dbReference>
<dbReference type="GO" id="GO:0030496">
    <property type="term" value="C:midbody"/>
    <property type="evidence" value="ECO:0007669"/>
    <property type="project" value="UniProtKB-SubCell"/>
</dbReference>
<proteinExistence type="inferred from homology"/>
<keyword evidence="4 12" id="KW-0547">Nucleotide-binding</keyword>
<comment type="subcellular location">
    <subcellularLocation>
        <location evidence="1">Midbody</location>
    </subcellularLocation>
</comment>
<evidence type="ECO:0000256" key="12">
    <source>
        <dbReference type="PIRSR" id="PIRSR630616-2"/>
    </source>
</evidence>
<dbReference type="SUPFAM" id="SSF56112">
    <property type="entry name" value="Protein kinase-like (PK-like)"/>
    <property type="match status" value="1"/>
</dbReference>
<evidence type="ECO:0000256" key="9">
    <source>
        <dbReference type="ARBA" id="ARBA00047899"/>
    </source>
</evidence>
<evidence type="ECO:0000256" key="1">
    <source>
        <dbReference type="ARBA" id="ARBA00004214"/>
    </source>
</evidence>
<dbReference type="InterPro" id="IPR008271">
    <property type="entry name" value="Ser/Thr_kinase_AS"/>
</dbReference>
<dbReference type="InterPro" id="IPR017441">
    <property type="entry name" value="Protein_kinase_ATP_BS"/>
</dbReference>